<dbReference type="Gene3D" id="3.90.75.20">
    <property type="match status" value="2"/>
</dbReference>
<dbReference type="Pfam" id="PF13392">
    <property type="entry name" value="HNH_3"/>
    <property type="match status" value="2"/>
</dbReference>
<dbReference type="InterPro" id="IPR036388">
    <property type="entry name" value="WH-like_DNA-bd_sf"/>
</dbReference>
<comment type="caution">
    <text evidence="2">The sequence shown here is derived from an EMBL/GenBank/DDBJ whole genome shotgun (WGS) entry which is preliminary data.</text>
</comment>
<name>A0ABN9Y3I9_9DINO</name>
<dbReference type="InterPro" id="IPR003615">
    <property type="entry name" value="HNH_nuc"/>
</dbReference>
<protein>
    <recommendedName>
        <fullName evidence="1">HNH nuclease domain-containing protein</fullName>
    </recommendedName>
</protein>
<feature type="domain" description="HNH nuclease" evidence="1">
    <location>
        <begin position="74"/>
        <end position="124"/>
    </location>
</feature>
<dbReference type="SUPFAM" id="SSF54060">
    <property type="entry name" value="His-Me finger endonucleases"/>
    <property type="match status" value="2"/>
</dbReference>
<reference evidence="2" key="1">
    <citation type="submission" date="2023-10" db="EMBL/GenBank/DDBJ databases">
        <authorList>
            <person name="Chen Y."/>
            <person name="Shah S."/>
            <person name="Dougan E. K."/>
            <person name="Thang M."/>
            <person name="Chan C."/>
        </authorList>
    </citation>
    <scope>NUCLEOTIDE SEQUENCE [LARGE SCALE GENOMIC DNA]</scope>
</reference>
<evidence type="ECO:0000259" key="1">
    <source>
        <dbReference type="SMART" id="SM00507"/>
    </source>
</evidence>
<dbReference type="SUPFAM" id="SSF64496">
    <property type="entry name" value="DNA-binding domain of intron-encoded endonucleases"/>
    <property type="match status" value="2"/>
</dbReference>
<proteinExistence type="predicted"/>
<dbReference type="SMART" id="SM00507">
    <property type="entry name" value="HNHc"/>
    <property type="match status" value="2"/>
</dbReference>
<gene>
    <name evidence="2" type="ORF">PCOR1329_LOCUS82200</name>
</gene>
<feature type="domain" description="HNH nuclease" evidence="1">
    <location>
        <begin position="256"/>
        <end position="306"/>
    </location>
</feature>
<dbReference type="EMBL" id="CAUYUJ010021798">
    <property type="protein sequence ID" value="CAK0907067.1"/>
    <property type="molecule type" value="Genomic_DNA"/>
</dbReference>
<evidence type="ECO:0000313" key="3">
    <source>
        <dbReference type="Proteomes" id="UP001189429"/>
    </source>
</evidence>
<accession>A0ABN9Y3I9</accession>
<organism evidence="2 3">
    <name type="scientific">Prorocentrum cordatum</name>
    <dbReference type="NCBI Taxonomy" id="2364126"/>
    <lineage>
        <taxon>Eukaryota</taxon>
        <taxon>Sar</taxon>
        <taxon>Alveolata</taxon>
        <taxon>Dinophyceae</taxon>
        <taxon>Prorocentrales</taxon>
        <taxon>Prorocentraceae</taxon>
        <taxon>Prorocentrum</taxon>
    </lineage>
</organism>
<sequence>MQRLLHSSISGGISATSGVRCLGHRFVAACCRAQRAAISRSAPMVSTLGRVKSSYGRISYGYSSQDGYRVSHVGGRTHYVHRLVAQAFLGPPPTEHQYEVHHVDSNRSNNSLHNLQYVTRSQNVLYSWQRPNRGSAAGAISIPVLGRRVGDYVWQRFVSMIDAERQTGVSTSSVRNCCGGRLKESKGWQFELAEPEAPDTLTGEQWVKALIPDSGETVCGWEVSSFGRMRTPRGRITWGCRGPSGYFSVGVSIGGYQKKFLVHRIVARSFLTEGPPPVPWVINHIDCNPSNNHVENLEYATQSHNIKHSYRVNSRRRSNADAVSKPVWGRRLGSDHWQLYPSGVEAARALDVHPGRVSDCCRGVQRKSNGCEFRFAAPTIPDILAGEVWRTIEFAV</sequence>
<dbReference type="Proteomes" id="UP001189429">
    <property type="component" value="Unassembled WGS sequence"/>
</dbReference>
<evidence type="ECO:0000313" key="2">
    <source>
        <dbReference type="EMBL" id="CAK0907067.1"/>
    </source>
</evidence>
<dbReference type="InterPro" id="IPR044925">
    <property type="entry name" value="His-Me_finger_sf"/>
</dbReference>
<keyword evidence="3" id="KW-1185">Reference proteome</keyword>
<dbReference type="Gene3D" id="1.10.10.10">
    <property type="entry name" value="Winged helix-like DNA-binding domain superfamily/Winged helix DNA-binding domain"/>
    <property type="match status" value="2"/>
</dbReference>